<dbReference type="Proteomes" id="UP000324897">
    <property type="component" value="Chromosome 4"/>
</dbReference>
<evidence type="ECO:0000313" key="2">
    <source>
        <dbReference type="Proteomes" id="UP000324897"/>
    </source>
</evidence>
<dbReference type="AlphaFoldDB" id="A0A5J9VZG3"/>
<dbReference type="OrthoDB" id="593022at2759"/>
<feature type="non-terminal residue" evidence="1">
    <location>
        <position position="1"/>
    </location>
</feature>
<comment type="caution">
    <text evidence="1">The sequence shown here is derived from an EMBL/GenBank/DDBJ whole genome shotgun (WGS) entry which is preliminary data.</text>
</comment>
<accession>A0A5J9VZG3</accession>
<keyword evidence="2" id="KW-1185">Reference proteome</keyword>
<dbReference type="Gramene" id="TVU41318">
    <property type="protein sequence ID" value="TVU41318"/>
    <property type="gene ID" value="EJB05_14824"/>
</dbReference>
<evidence type="ECO:0000313" key="1">
    <source>
        <dbReference type="EMBL" id="TVU41318.1"/>
    </source>
</evidence>
<organism evidence="1 2">
    <name type="scientific">Eragrostis curvula</name>
    <name type="common">weeping love grass</name>
    <dbReference type="NCBI Taxonomy" id="38414"/>
    <lineage>
        <taxon>Eukaryota</taxon>
        <taxon>Viridiplantae</taxon>
        <taxon>Streptophyta</taxon>
        <taxon>Embryophyta</taxon>
        <taxon>Tracheophyta</taxon>
        <taxon>Spermatophyta</taxon>
        <taxon>Magnoliopsida</taxon>
        <taxon>Liliopsida</taxon>
        <taxon>Poales</taxon>
        <taxon>Poaceae</taxon>
        <taxon>PACMAD clade</taxon>
        <taxon>Chloridoideae</taxon>
        <taxon>Eragrostideae</taxon>
        <taxon>Eragrostidinae</taxon>
        <taxon>Eragrostis</taxon>
    </lineage>
</organism>
<dbReference type="EMBL" id="RWGY01000007">
    <property type="protein sequence ID" value="TVU41318.1"/>
    <property type="molecule type" value="Genomic_DNA"/>
</dbReference>
<reference evidence="1 2" key="1">
    <citation type="journal article" date="2019" name="Sci. Rep.">
        <title>A high-quality genome of Eragrostis curvula grass provides insights into Poaceae evolution and supports new strategies to enhance forage quality.</title>
        <authorList>
            <person name="Carballo J."/>
            <person name="Santos B.A.C.M."/>
            <person name="Zappacosta D."/>
            <person name="Garbus I."/>
            <person name="Selva J.P."/>
            <person name="Gallo C.A."/>
            <person name="Diaz A."/>
            <person name="Albertini E."/>
            <person name="Caccamo M."/>
            <person name="Echenique V."/>
        </authorList>
    </citation>
    <scope>NUCLEOTIDE SEQUENCE [LARGE SCALE GENOMIC DNA]</scope>
    <source>
        <strain evidence="2">cv. Victoria</strain>
        <tissue evidence="1">Leaf</tissue>
    </source>
</reference>
<name>A0A5J9VZG3_9POAL</name>
<gene>
    <name evidence="1" type="ORF">EJB05_14824</name>
</gene>
<sequence length="226" mass="25467">MPRLLIYSHGDVQALQARSSETGVVITIESLESVRKAHESYLLLRQLISRGRWMCPELEALSLVAGLALELHKIKDHLLPQLQEPEPVDLEAILLIKASAIALLALGEEYKQALEHLGGSIDDDLISPRVSELGVLLKHYADQLELDLNQPPPPAFDDPVDWDDIEEWGGPANEFDYDMVIKIQMNKYMLPVAKEQLQIKMAVAKEHMQMAKVQLQMACKQESKEK</sequence>
<proteinExistence type="predicted"/>
<protein>
    <submittedName>
        <fullName evidence="1">Uncharacterized protein</fullName>
    </submittedName>
</protein>